<dbReference type="RefSeq" id="WP_073178559.1">
    <property type="nucleotide sequence ID" value="NZ_FQYI01000002.1"/>
</dbReference>
<evidence type="ECO:0000313" key="2">
    <source>
        <dbReference type="EMBL" id="SHI60148.1"/>
    </source>
</evidence>
<name>A0A1M6CHH7_9FLAO</name>
<proteinExistence type="predicted"/>
<feature type="coiled-coil region" evidence="1">
    <location>
        <begin position="3"/>
        <end position="51"/>
    </location>
</feature>
<protein>
    <submittedName>
        <fullName evidence="2">Uncharacterized protein</fullName>
    </submittedName>
</protein>
<keyword evidence="1" id="KW-0175">Coiled coil</keyword>
<sequence length="101" mass="11911">MPLRDLEESFSLLEMRIINIKEEYRQLLVQFEKLTEEYKILEGKYDAERKRSQVLIEESKNIKLQAAISGNPDYNRLMKNHITRLIKEVDACIAQLQNTGL</sequence>
<dbReference type="Proteomes" id="UP000184335">
    <property type="component" value="Unassembled WGS sequence"/>
</dbReference>
<organism evidence="2 3">
    <name type="scientific">Cruoricaptor ignavus</name>
    <dbReference type="NCBI Taxonomy" id="1118202"/>
    <lineage>
        <taxon>Bacteria</taxon>
        <taxon>Pseudomonadati</taxon>
        <taxon>Bacteroidota</taxon>
        <taxon>Flavobacteriia</taxon>
        <taxon>Flavobacteriales</taxon>
        <taxon>Weeksellaceae</taxon>
        <taxon>Cruoricaptor</taxon>
    </lineage>
</organism>
<dbReference type="EMBL" id="FQYI01000002">
    <property type="protein sequence ID" value="SHI60148.1"/>
    <property type="molecule type" value="Genomic_DNA"/>
</dbReference>
<evidence type="ECO:0000256" key="1">
    <source>
        <dbReference type="SAM" id="Coils"/>
    </source>
</evidence>
<accession>A0A1M6CHH7</accession>
<dbReference type="STRING" id="1118202.SAMN05443429_102340"/>
<dbReference type="AlphaFoldDB" id="A0A1M6CHH7"/>
<reference evidence="2 3" key="1">
    <citation type="submission" date="2016-11" db="EMBL/GenBank/DDBJ databases">
        <authorList>
            <person name="Jaros S."/>
            <person name="Januszkiewicz K."/>
            <person name="Wedrychowicz H."/>
        </authorList>
    </citation>
    <scope>NUCLEOTIDE SEQUENCE [LARGE SCALE GENOMIC DNA]</scope>
    <source>
        <strain evidence="2 3">DSM 25479</strain>
    </source>
</reference>
<dbReference type="OrthoDB" id="1467932at2"/>
<keyword evidence="3" id="KW-1185">Reference proteome</keyword>
<gene>
    <name evidence="2" type="ORF">SAMN05443429_102340</name>
</gene>
<evidence type="ECO:0000313" key="3">
    <source>
        <dbReference type="Proteomes" id="UP000184335"/>
    </source>
</evidence>